<keyword evidence="2" id="KW-0645">Protease</keyword>
<feature type="domain" description="Peptidase S49" evidence="5">
    <location>
        <begin position="86"/>
        <end position="226"/>
    </location>
</feature>
<dbReference type="Pfam" id="PF01343">
    <property type="entry name" value="Peptidase_S49"/>
    <property type="match status" value="1"/>
</dbReference>
<dbReference type="GO" id="GO:0006508">
    <property type="term" value="P:proteolysis"/>
    <property type="evidence" value="ECO:0007669"/>
    <property type="project" value="UniProtKB-KW"/>
</dbReference>
<dbReference type="Gene3D" id="3.90.226.10">
    <property type="entry name" value="2-enoyl-CoA Hydratase, Chain A, domain 1"/>
    <property type="match status" value="1"/>
</dbReference>
<comment type="similarity">
    <text evidence="1">Belongs to the peptidase S49 family.</text>
</comment>
<accession>A0A1G7KVY3</accession>
<evidence type="ECO:0000256" key="3">
    <source>
        <dbReference type="ARBA" id="ARBA00022801"/>
    </source>
</evidence>
<evidence type="ECO:0000256" key="2">
    <source>
        <dbReference type="ARBA" id="ARBA00022670"/>
    </source>
</evidence>
<proteinExistence type="inferred from homology"/>
<dbReference type="OrthoDB" id="9764363at2"/>
<dbReference type="EMBL" id="FNCE01000001">
    <property type="protein sequence ID" value="SDF41418.1"/>
    <property type="molecule type" value="Genomic_DNA"/>
</dbReference>
<gene>
    <name evidence="6" type="ORF">SAMN05216241_10117</name>
</gene>
<keyword evidence="7" id="KW-1185">Reference proteome</keyword>
<dbReference type="STRING" id="1082479.SAMN05216241_10117"/>
<dbReference type="InterPro" id="IPR047272">
    <property type="entry name" value="S49_SppA_C"/>
</dbReference>
<dbReference type="InterPro" id="IPR029045">
    <property type="entry name" value="ClpP/crotonase-like_dom_sf"/>
</dbReference>
<dbReference type="CDD" id="cd07023">
    <property type="entry name" value="S49_Sppa_N_C"/>
    <property type="match status" value="1"/>
</dbReference>
<evidence type="ECO:0000313" key="7">
    <source>
        <dbReference type="Proteomes" id="UP000199415"/>
    </source>
</evidence>
<evidence type="ECO:0000313" key="6">
    <source>
        <dbReference type="EMBL" id="SDF41418.1"/>
    </source>
</evidence>
<evidence type="ECO:0000256" key="4">
    <source>
        <dbReference type="ARBA" id="ARBA00022825"/>
    </source>
</evidence>
<name>A0A1G7KVY3_9PROT</name>
<dbReference type="PANTHER" id="PTHR42987">
    <property type="entry name" value="PEPTIDASE S49"/>
    <property type="match status" value="1"/>
</dbReference>
<evidence type="ECO:0000256" key="1">
    <source>
        <dbReference type="ARBA" id="ARBA00008683"/>
    </source>
</evidence>
<dbReference type="GO" id="GO:0008236">
    <property type="term" value="F:serine-type peptidase activity"/>
    <property type="evidence" value="ECO:0007669"/>
    <property type="project" value="UniProtKB-KW"/>
</dbReference>
<protein>
    <submittedName>
        <fullName evidence="6">Signal peptide peptidase SppA</fullName>
    </submittedName>
</protein>
<dbReference type="Proteomes" id="UP000199415">
    <property type="component" value="Unassembled WGS sequence"/>
</dbReference>
<sequence length="287" mass="30996">MVNRPNVETWPLIRRLPPVVSVVRLQGAIGAAGTLRGGMTLAGLAGPLYRAFKTPRVKAVALAINSPGGSPVQSALLAQRIRDLAREHDVPVYAFCEDAAASGGYWLACAADQIHAHPSSIVGSIGVVSAGFGFPELLRRHGVERRVYTSGEKKVILDPFEEEDPDDVARLKGIQADIHEQFKAMVRERRGGKLHADEADIFSGAFWTGQRAFELGLVDGLGEMRSTLRGIYGPRVRLREVPIQRKLFGRIPIGGRSTPAADTGGGTWTGDVLAGLEERALWGRYGL</sequence>
<reference evidence="6 7" key="1">
    <citation type="submission" date="2016-10" db="EMBL/GenBank/DDBJ databases">
        <authorList>
            <person name="de Groot N.N."/>
        </authorList>
    </citation>
    <scope>NUCLEOTIDE SEQUENCE [LARGE SCALE GENOMIC DNA]</scope>
    <source>
        <strain evidence="6 7">DSM 25584</strain>
    </source>
</reference>
<dbReference type="SUPFAM" id="SSF52096">
    <property type="entry name" value="ClpP/crotonase"/>
    <property type="match status" value="1"/>
</dbReference>
<dbReference type="Gene3D" id="6.20.330.10">
    <property type="match status" value="1"/>
</dbReference>
<dbReference type="InterPro" id="IPR002142">
    <property type="entry name" value="Peptidase_S49"/>
</dbReference>
<organism evidence="6 7">
    <name type="scientific">Limimonas halophila</name>
    <dbReference type="NCBI Taxonomy" id="1082479"/>
    <lineage>
        <taxon>Bacteria</taxon>
        <taxon>Pseudomonadati</taxon>
        <taxon>Pseudomonadota</taxon>
        <taxon>Alphaproteobacteria</taxon>
        <taxon>Rhodospirillales</taxon>
        <taxon>Rhodovibrionaceae</taxon>
        <taxon>Limimonas</taxon>
    </lineage>
</organism>
<keyword evidence="4" id="KW-0720">Serine protease</keyword>
<dbReference type="AlphaFoldDB" id="A0A1G7KVY3"/>
<keyword evidence="3" id="KW-0378">Hydrolase</keyword>
<evidence type="ECO:0000259" key="5">
    <source>
        <dbReference type="Pfam" id="PF01343"/>
    </source>
</evidence>
<dbReference type="PANTHER" id="PTHR42987:SF8">
    <property type="entry name" value="PROTEINASE"/>
    <property type="match status" value="1"/>
</dbReference>